<protein>
    <submittedName>
        <fullName evidence="2">Uncharacterized protein</fullName>
    </submittedName>
</protein>
<dbReference type="EMBL" id="BARU01039627">
    <property type="protein sequence ID" value="GAH83159.1"/>
    <property type="molecule type" value="Genomic_DNA"/>
</dbReference>
<evidence type="ECO:0000313" key="2">
    <source>
        <dbReference type="EMBL" id="GAH83159.1"/>
    </source>
</evidence>
<proteinExistence type="predicted"/>
<dbReference type="AlphaFoldDB" id="X1JY25"/>
<sequence length="108" mass="12247">ALDTLYVDLYSAKYDITSSSITFDSRLTSTSHTFSVNNPTGYWENITNWHQLLNVSNTYNDSFFIRVYCGSFNDGYWHNGNDANGDTSVTWRQSGSAPVSNKKPEKQD</sequence>
<feature type="non-terminal residue" evidence="2">
    <location>
        <position position="1"/>
    </location>
</feature>
<evidence type="ECO:0000256" key="1">
    <source>
        <dbReference type="SAM" id="MobiDB-lite"/>
    </source>
</evidence>
<gene>
    <name evidence="2" type="ORF">S03H2_61386</name>
</gene>
<name>X1JY25_9ZZZZ</name>
<feature type="compositionally biased region" description="Polar residues" evidence="1">
    <location>
        <begin position="87"/>
        <end position="99"/>
    </location>
</feature>
<accession>X1JY25</accession>
<organism evidence="2">
    <name type="scientific">marine sediment metagenome</name>
    <dbReference type="NCBI Taxonomy" id="412755"/>
    <lineage>
        <taxon>unclassified sequences</taxon>
        <taxon>metagenomes</taxon>
        <taxon>ecological metagenomes</taxon>
    </lineage>
</organism>
<comment type="caution">
    <text evidence="2">The sequence shown here is derived from an EMBL/GenBank/DDBJ whole genome shotgun (WGS) entry which is preliminary data.</text>
</comment>
<feature type="region of interest" description="Disordered" evidence="1">
    <location>
        <begin position="87"/>
        <end position="108"/>
    </location>
</feature>
<reference evidence="2" key="1">
    <citation type="journal article" date="2014" name="Front. Microbiol.">
        <title>High frequency of phylogenetically diverse reductive dehalogenase-homologous genes in deep subseafloor sedimentary metagenomes.</title>
        <authorList>
            <person name="Kawai M."/>
            <person name="Futagami T."/>
            <person name="Toyoda A."/>
            <person name="Takaki Y."/>
            <person name="Nishi S."/>
            <person name="Hori S."/>
            <person name="Arai W."/>
            <person name="Tsubouchi T."/>
            <person name="Morono Y."/>
            <person name="Uchiyama I."/>
            <person name="Ito T."/>
            <person name="Fujiyama A."/>
            <person name="Inagaki F."/>
            <person name="Takami H."/>
        </authorList>
    </citation>
    <scope>NUCLEOTIDE SEQUENCE</scope>
    <source>
        <strain evidence="2">Expedition CK06-06</strain>
    </source>
</reference>